<feature type="binding site" evidence="12">
    <location>
        <position position="238"/>
    </location>
    <ligand>
        <name>5-aminolevulinate</name>
        <dbReference type="ChEBI" id="CHEBI:356416"/>
        <label>1</label>
    </ligand>
</feature>
<comment type="catalytic activity">
    <reaction evidence="10 15">
        <text>2 5-aminolevulinate = porphobilinogen + 2 H2O + H(+)</text>
        <dbReference type="Rhea" id="RHEA:24064"/>
        <dbReference type="ChEBI" id="CHEBI:15377"/>
        <dbReference type="ChEBI" id="CHEBI:15378"/>
        <dbReference type="ChEBI" id="CHEBI:58126"/>
        <dbReference type="ChEBI" id="CHEBI:356416"/>
        <dbReference type="EC" id="4.2.1.24"/>
    </reaction>
</comment>
<evidence type="ECO:0000313" key="18">
    <source>
        <dbReference type="EMBL" id="HDX30616.1"/>
    </source>
</evidence>
<evidence type="ECO:0000256" key="10">
    <source>
        <dbReference type="ARBA" id="ARBA00047651"/>
    </source>
</evidence>
<dbReference type="PROSITE" id="PS00169">
    <property type="entry name" value="D_ALA_DEHYDRATASE"/>
    <property type="match status" value="1"/>
</dbReference>
<dbReference type="InterPro" id="IPR001731">
    <property type="entry name" value="ALAD"/>
</dbReference>
<dbReference type="PRINTS" id="PR00144">
    <property type="entry name" value="DALDHYDRTASE"/>
</dbReference>
<feature type="compositionally biased region" description="Low complexity" evidence="17">
    <location>
        <begin position="17"/>
        <end position="27"/>
    </location>
</feature>
<evidence type="ECO:0000256" key="11">
    <source>
        <dbReference type="PIRSR" id="PIRSR001415-1"/>
    </source>
</evidence>
<proteinExistence type="inferred from homology"/>
<sequence length="357" mass="38770">MIGLNTSHIHPSSPVYPTDRAADAAPLRPRRLRRTPTLRRLVRETTLTPADFVAPLFVRHGRNQRIPIRSMPGQFQLSVDQLADEAKEIANLGVPAVILFGIPAHKDAVGSDNYNSAGVVAQAIRAIKDAAPELVVISDMCFCEYTDHGHCGVVNVPGEMHYHPHLPEGYLLDAPTRELLARASAVHAEAGADIIAPSGMVDGMVAAIRSGLDAAGFEHVAILSYAVKYASSFYGPFREAAESPPAFGDRSQYQMDPANRREAFKEADLDVAEGADMLMVKPALPYLDVLAALRERYPLPIAAYQVSGEYAMLHAAAANGWLDLKRCALESLTAIKRAGADFILTYFAKEAAKWITE</sequence>
<dbReference type="GO" id="GO:0006782">
    <property type="term" value="P:protoporphyrinogen IX biosynthetic process"/>
    <property type="evidence" value="ECO:0007669"/>
    <property type="project" value="UniProtKB-UniPathway"/>
</dbReference>
<dbReference type="AlphaFoldDB" id="A0A7C1FFT6"/>
<evidence type="ECO:0000256" key="9">
    <source>
        <dbReference type="ARBA" id="ARBA00025628"/>
    </source>
</evidence>
<evidence type="ECO:0000256" key="1">
    <source>
        <dbReference type="ARBA" id="ARBA00004694"/>
    </source>
</evidence>
<feature type="binding site" evidence="13">
    <location>
        <position position="143"/>
    </location>
    <ligand>
        <name>Zn(2+)</name>
        <dbReference type="ChEBI" id="CHEBI:29105"/>
        <note>catalytic</note>
    </ligand>
</feature>
<dbReference type="Pfam" id="PF00490">
    <property type="entry name" value="ALAD"/>
    <property type="match status" value="1"/>
</dbReference>
<name>A0A7C1FFT6_9CHLR</name>
<keyword evidence="14" id="KW-0460">Magnesium</keyword>
<dbReference type="EC" id="4.2.1.24" evidence="4 15"/>
<comment type="similarity">
    <text evidence="2 16">Belongs to the ALAD family.</text>
</comment>
<feature type="active site" description="Schiff-base intermediate with substrate" evidence="11">
    <location>
        <position position="281"/>
    </location>
</feature>
<evidence type="ECO:0000256" key="7">
    <source>
        <dbReference type="ARBA" id="ARBA00023239"/>
    </source>
</evidence>
<evidence type="ECO:0000256" key="17">
    <source>
        <dbReference type="SAM" id="MobiDB-lite"/>
    </source>
</evidence>
<dbReference type="InterPro" id="IPR030656">
    <property type="entry name" value="ALAD_AS"/>
</dbReference>
<feature type="region of interest" description="Disordered" evidence="17">
    <location>
        <begin position="1"/>
        <end position="30"/>
    </location>
</feature>
<feature type="binding site" evidence="12">
    <location>
        <position position="346"/>
    </location>
    <ligand>
        <name>5-aminolevulinate</name>
        <dbReference type="ChEBI" id="CHEBI:356416"/>
        <label>2</label>
    </ligand>
</feature>
<keyword evidence="8 15" id="KW-0627">Porphyrin biosynthesis</keyword>
<dbReference type="SUPFAM" id="SSF51569">
    <property type="entry name" value="Aldolase"/>
    <property type="match status" value="1"/>
</dbReference>
<keyword evidence="7 15" id="KW-0456">Lyase</keyword>
<evidence type="ECO:0000256" key="14">
    <source>
        <dbReference type="PIRSR" id="PIRSR001415-5"/>
    </source>
</evidence>
<evidence type="ECO:0000256" key="2">
    <source>
        <dbReference type="ARBA" id="ARBA00008055"/>
    </source>
</evidence>
<reference evidence="18" key="1">
    <citation type="journal article" date="2020" name="mSystems">
        <title>Genome- and Community-Level Interaction Insights into Carbon Utilization and Element Cycling Functions of Hydrothermarchaeota in Hydrothermal Sediment.</title>
        <authorList>
            <person name="Zhou Z."/>
            <person name="Liu Y."/>
            <person name="Xu W."/>
            <person name="Pan J."/>
            <person name="Luo Z.H."/>
            <person name="Li M."/>
        </authorList>
    </citation>
    <scope>NUCLEOTIDE SEQUENCE [LARGE SCALE GENOMIC DNA]</scope>
    <source>
        <strain evidence="18">SpSt-289</strain>
    </source>
</reference>
<dbReference type="FunFam" id="3.20.20.70:FF:000019">
    <property type="entry name" value="Delta-aminolevulinic acid dehydratase"/>
    <property type="match status" value="1"/>
</dbReference>
<dbReference type="PANTHER" id="PTHR11458">
    <property type="entry name" value="DELTA-AMINOLEVULINIC ACID DEHYDRATASE"/>
    <property type="match status" value="1"/>
</dbReference>
<dbReference type="PIRSF" id="PIRSF001415">
    <property type="entry name" value="Porphbilin_synth"/>
    <property type="match status" value="1"/>
</dbReference>
<feature type="binding site" evidence="13">
    <location>
        <position position="141"/>
    </location>
    <ligand>
        <name>Zn(2+)</name>
        <dbReference type="ChEBI" id="CHEBI:29105"/>
        <note>catalytic</note>
    </ligand>
</feature>
<comment type="function">
    <text evidence="9">Catalyzes an early step in the biosynthesis of tetrapyrroles. Binds two molecules of 5-aminolevulinate per subunit, each at a distinct site, and catalyzes their condensation to form porphobilinogen.</text>
</comment>
<dbReference type="EMBL" id="DSMG01000044">
    <property type="protein sequence ID" value="HDX30616.1"/>
    <property type="molecule type" value="Genomic_DNA"/>
</dbReference>
<protein>
    <recommendedName>
        <fullName evidence="5 15">Delta-aminolevulinic acid dehydratase</fullName>
        <ecNumber evidence="4 15">4.2.1.24</ecNumber>
    </recommendedName>
</protein>
<evidence type="ECO:0000256" key="3">
    <source>
        <dbReference type="ARBA" id="ARBA00011823"/>
    </source>
</evidence>
<feature type="binding site" evidence="12">
    <location>
        <position position="307"/>
    </location>
    <ligand>
        <name>5-aminolevulinate</name>
        <dbReference type="ChEBI" id="CHEBI:356416"/>
        <label>2</label>
    </ligand>
</feature>
<accession>A0A7C1FFT6</accession>
<dbReference type="CDD" id="cd00384">
    <property type="entry name" value="ALAD_PBGS"/>
    <property type="match status" value="1"/>
</dbReference>
<dbReference type="InterPro" id="IPR013785">
    <property type="entry name" value="Aldolase_TIM"/>
</dbReference>
<comment type="pathway">
    <text evidence="1">Porphyrin-containing compound metabolism; protoporphyrin-IX biosynthesis; coproporphyrinogen-III from 5-aminolevulinate: step 1/4.</text>
</comment>
<keyword evidence="6" id="KW-0350">Heme biosynthesis</keyword>
<evidence type="ECO:0000256" key="13">
    <source>
        <dbReference type="PIRSR" id="PIRSR001415-3"/>
    </source>
</evidence>
<evidence type="ECO:0000256" key="15">
    <source>
        <dbReference type="RuleBase" id="RU000515"/>
    </source>
</evidence>
<feature type="compositionally biased region" description="Polar residues" evidence="17">
    <location>
        <begin position="1"/>
        <end position="10"/>
    </location>
</feature>
<evidence type="ECO:0000256" key="8">
    <source>
        <dbReference type="ARBA" id="ARBA00023244"/>
    </source>
</evidence>
<feature type="binding site" evidence="14">
    <location>
        <position position="266"/>
    </location>
    <ligand>
        <name>Mg(2+)</name>
        <dbReference type="ChEBI" id="CHEBI:18420"/>
    </ligand>
</feature>
<feature type="binding site" evidence="12">
    <location>
        <position position="250"/>
    </location>
    <ligand>
        <name>5-aminolevulinate</name>
        <dbReference type="ChEBI" id="CHEBI:356416"/>
        <label>1</label>
    </ligand>
</feature>
<evidence type="ECO:0000256" key="5">
    <source>
        <dbReference type="ARBA" id="ARBA00020771"/>
    </source>
</evidence>
<dbReference type="GO" id="GO:0005829">
    <property type="term" value="C:cytosol"/>
    <property type="evidence" value="ECO:0007669"/>
    <property type="project" value="TreeGrafter"/>
</dbReference>
<gene>
    <name evidence="18" type="primary">hemB</name>
    <name evidence="18" type="ORF">ENQ20_03885</name>
</gene>
<keyword evidence="13" id="KW-0862">Zinc</keyword>
<keyword evidence="13" id="KW-0479">Metal-binding</keyword>
<dbReference type="GO" id="GO:0008270">
    <property type="term" value="F:zinc ion binding"/>
    <property type="evidence" value="ECO:0007669"/>
    <property type="project" value="TreeGrafter"/>
</dbReference>
<comment type="subunit">
    <text evidence="3 15">Homooctamer.</text>
</comment>
<organism evidence="18">
    <name type="scientific">Caldilinea aerophila</name>
    <dbReference type="NCBI Taxonomy" id="133453"/>
    <lineage>
        <taxon>Bacteria</taxon>
        <taxon>Bacillati</taxon>
        <taxon>Chloroflexota</taxon>
        <taxon>Caldilineae</taxon>
        <taxon>Caldilineales</taxon>
        <taxon>Caldilineaceae</taxon>
        <taxon>Caldilinea</taxon>
    </lineage>
</organism>
<dbReference type="UniPathway" id="UPA00251">
    <property type="reaction ID" value="UER00318"/>
</dbReference>
<feature type="binding site" evidence="13">
    <location>
        <position position="151"/>
    </location>
    <ligand>
        <name>Zn(2+)</name>
        <dbReference type="ChEBI" id="CHEBI:29105"/>
        <note>catalytic</note>
    </ligand>
</feature>
<dbReference type="PANTHER" id="PTHR11458:SF0">
    <property type="entry name" value="DELTA-AMINOLEVULINIC ACID DEHYDRATASE"/>
    <property type="match status" value="1"/>
</dbReference>
<dbReference type="NCBIfam" id="NF006762">
    <property type="entry name" value="PRK09283.1"/>
    <property type="match status" value="1"/>
</dbReference>
<evidence type="ECO:0000256" key="12">
    <source>
        <dbReference type="PIRSR" id="PIRSR001415-2"/>
    </source>
</evidence>
<evidence type="ECO:0000256" key="16">
    <source>
        <dbReference type="RuleBase" id="RU004161"/>
    </source>
</evidence>
<dbReference type="SMART" id="SM01004">
    <property type="entry name" value="ALAD"/>
    <property type="match status" value="1"/>
</dbReference>
<dbReference type="Gene3D" id="3.20.20.70">
    <property type="entry name" value="Aldolase class I"/>
    <property type="match status" value="1"/>
</dbReference>
<evidence type="ECO:0000256" key="6">
    <source>
        <dbReference type="ARBA" id="ARBA00023133"/>
    </source>
</evidence>
<feature type="active site" description="Schiff-base intermediate with substrate" evidence="11">
    <location>
        <position position="228"/>
    </location>
</feature>
<comment type="caution">
    <text evidence="18">The sequence shown here is derived from an EMBL/GenBank/DDBJ whole genome shotgun (WGS) entry which is preliminary data.</text>
</comment>
<evidence type="ECO:0000256" key="4">
    <source>
        <dbReference type="ARBA" id="ARBA00012053"/>
    </source>
</evidence>
<dbReference type="GO" id="GO:0004655">
    <property type="term" value="F:porphobilinogen synthase activity"/>
    <property type="evidence" value="ECO:0007669"/>
    <property type="project" value="UniProtKB-EC"/>
</dbReference>